<proteinExistence type="predicted"/>
<dbReference type="InterPro" id="IPR036890">
    <property type="entry name" value="HATPase_C_sf"/>
</dbReference>
<name>A0ABT7MMK0_9BACL</name>
<gene>
    <name evidence="1" type="ORF">QR695_05335</name>
</gene>
<dbReference type="Proteomes" id="UP001230807">
    <property type="component" value="Unassembled WGS sequence"/>
</dbReference>
<sequence>MSIVANTDAEPRAIDQHFMKRALLNFLYNALLHNDETVTVHVTVAQDVITI</sequence>
<evidence type="ECO:0000313" key="2">
    <source>
        <dbReference type="Proteomes" id="UP001230807"/>
    </source>
</evidence>
<reference evidence="1 2" key="1">
    <citation type="submission" date="2023-06" db="EMBL/GenBank/DDBJ databases">
        <title>Influencing factors and mechanism of Cr(VI) reduction by facultative anaerobic Exiguobacterium sp. PY14.</title>
        <authorList>
            <person name="Zou L."/>
        </authorList>
    </citation>
    <scope>NUCLEOTIDE SEQUENCE [LARGE SCALE GENOMIC DNA]</scope>
    <source>
        <strain evidence="1 2">PY14</strain>
    </source>
</reference>
<comment type="caution">
    <text evidence="1">The sequence shown here is derived from an EMBL/GenBank/DDBJ whole genome shotgun (WGS) entry which is preliminary data.</text>
</comment>
<keyword evidence="2" id="KW-1185">Reference proteome</keyword>
<organism evidence="1 2">
    <name type="scientific">Exiguobacterium mexicanum</name>
    <dbReference type="NCBI Taxonomy" id="340146"/>
    <lineage>
        <taxon>Bacteria</taxon>
        <taxon>Bacillati</taxon>
        <taxon>Bacillota</taxon>
        <taxon>Bacilli</taxon>
        <taxon>Bacillales</taxon>
        <taxon>Bacillales Family XII. Incertae Sedis</taxon>
        <taxon>Exiguobacterium</taxon>
    </lineage>
</organism>
<dbReference type="SUPFAM" id="SSF55874">
    <property type="entry name" value="ATPase domain of HSP90 chaperone/DNA topoisomerase II/histidine kinase"/>
    <property type="match status" value="1"/>
</dbReference>
<accession>A0ABT7MMK0</accession>
<dbReference type="EMBL" id="JASWER010000003">
    <property type="protein sequence ID" value="MDL5376425.1"/>
    <property type="molecule type" value="Genomic_DNA"/>
</dbReference>
<evidence type="ECO:0000313" key="1">
    <source>
        <dbReference type="EMBL" id="MDL5376425.1"/>
    </source>
</evidence>
<protein>
    <submittedName>
        <fullName evidence="1">Uncharacterized protein</fullName>
    </submittedName>
</protein>